<accession>A0A2I0UDY2</accession>
<organism evidence="1 2">
    <name type="scientific">Limosa lapponica baueri</name>
    <dbReference type="NCBI Taxonomy" id="1758121"/>
    <lineage>
        <taxon>Eukaryota</taxon>
        <taxon>Metazoa</taxon>
        <taxon>Chordata</taxon>
        <taxon>Craniata</taxon>
        <taxon>Vertebrata</taxon>
        <taxon>Euteleostomi</taxon>
        <taxon>Archelosauria</taxon>
        <taxon>Archosauria</taxon>
        <taxon>Dinosauria</taxon>
        <taxon>Saurischia</taxon>
        <taxon>Theropoda</taxon>
        <taxon>Coelurosauria</taxon>
        <taxon>Aves</taxon>
        <taxon>Neognathae</taxon>
        <taxon>Neoaves</taxon>
        <taxon>Charadriiformes</taxon>
        <taxon>Scolopacidae</taxon>
        <taxon>Limosa</taxon>
    </lineage>
</organism>
<protein>
    <submittedName>
        <fullName evidence="1">Uncharacterized protein</fullName>
    </submittedName>
</protein>
<dbReference type="Proteomes" id="UP000233556">
    <property type="component" value="Unassembled WGS sequence"/>
</dbReference>
<evidence type="ECO:0000313" key="2">
    <source>
        <dbReference type="Proteomes" id="UP000233556"/>
    </source>
</evidence>
<dbReference type="AlphaFoldDB" id="A0A2I0UDY2"/>
<evidence type="ECO:0000313" key="1">
    <source>
        <dbReference type="EMBL" id="PKU44266.1"/>
    </source>
</evidence>
<dbReference type="EMBL" id="KZ505838">
    <property type="protein sequence ID" value="PKU44266.1"/>
    <property type="molecule type" value="Genomic_DNA"/>
</dbReference>
<keyword evidence="2" id="KW-1185">Reference proteome</keyword>
<name>A0A2I0UDY2_LIMLA</name>
<gene>
    <name evidence="1" type="ORF">llap_5426</name>
</gene>
<proteinExistence type="predicted"/>
<sequence length="85" mass="9630">MSMEEGRSKLDSVIFYSVNEEEMQRKSWVSDCSVPNLESYEVDGKSSIDLDRIIDKRSGGPMPDKEHEMASLIAPQITAFEQSQD</sequence>
<reference evidence="2" key="1">
    <citation type="submission" date="2017-11" db="EMBL/GenBank/DDBJ databases">
        <authorList>
            <person name="Lima N.C."/>
            <person name="Parody-Merino A.M."/>
            <person name="Battley P.F."/>
            <person name="Fidler A.E."/>
            <person name="Prosdocimi F."/>
        </authorList>
    </citation>
    <scope>NUCLEOTIDE SEQUENCE [LARGE SCALE GENOMIC DNA]</scope>
</reference>
<reference evidence="2" key="2">
    <citation type="submission" date="2017-12" db="EMBL/GenBank/DDBJ databases">
        <title>Genome sequence of the Bar-tailed Godwit (Limosa lapponica baueri).</title>
        <authorList>
            <person name="Lima N.C.B."/>
            <person name="Parody-Merino A.M."/>
            <person name="Battley P.F."/>
            <person name="Fidler A.E."/>
            <person name="Prosdocimi F."/>
        </authorList>
    </citation>
    <scope>NUCLEOTIDE SEQUENCE [LARGE SCALE GENOMIC DNA]</scope>
</reference>